<evidence type="ECO:0000256" key="7">
    <source>
        <dbReference type="HAMAP-Rule" id="MF_00258"/>
    </source>
</evidence>
<dbReference type="Gene3D" id="3.40.50.1860">
    <property type="match status" value="2"/>
</dbReference>
<dbReference type="STRING" id="1215343.B488_05250"/>
<feature type="binding site" evidence="7">
    <location>
        <begin position="15"/>
        <end position="16"/>
    </location>
    <ligand>
        <name>substrate</name>
    </ligand>
</feature>
<dbReference type="AlphaFoldDB" id="L0EUA2"/>
<dbReference type="SUPFAM" id="SSF53681">
    <property type="entry name" value="Aspartate/glutamate racemase"/>
    <property type="match status" value="2"/>
</dbReference>
<dbReference type="KEGG" id="lcc:B488_05250"/>
<comment type="pathway">
    <text evidence="7">Cell wall biogenesis; peptidoglycan biosynthesis.</text>
</comment>
<feature type="binding site" evidence="7">
    <location>
        <begin position="80"/>
        <end position="81"/>
    </location>
    <ligand>
        <name>substrate</name>
    </ligand>
</feature>
<comment type="function">
    <text evidence="7">Provides the (R)-glutamate required for cell wall biosynthesis.</text>
</comment>
<evidence type="ECO:0000256" key="2">
    <source>
        <dbReference type="ARBA" id="ARBA00013090"/>
    </source>
</evidence>
<dbReference type="EC" id="5.1.1.3" evidence="2 7"/>
<evidence type="ECO:0000256" key="4">
    <source>
        <dbReference type="ARBA" id="ARBA00022984"/>
    </source>
</evidence>
<dbReference type="RefSeq" id="WP_015272944.1">
    <property type="nucleotide sequence ID" value="NC_019907.1"/>
</dbReference>
<comment type="similarity">
    <text evidence="7">Belongs to the aspartate/glutamate racemases family.</text>
</comment>
<dbReference type="InterPro" id="IPR001920">
    <property type="entry name" value="Asp/Glu_race"/>
</dbReference>
<keyword evidence="5 7" id="KW-0413">Isomerase</keyword>
<evidence type="ECO:0000256" key="6">
    <source>
        <dbReference type="ARBA" id="ARBA00023316"/>
    </source>
</evidence>
<organism evidence="8 9">
    <name type="scientific">Liberibacter crescens (strain BT-1)</name>
    <dbReference type="NCBI Taxonomy" id="1215343"/>
    <lineage>
        <taxon>Bacteria</taxon>
        <taxon>Pseudomonadati</taxon>
        <taxon>Pseudomonadota</taxon>
        <taxon>Alphaproteobacteria</taxon>
        <taxon>Hyphomicrobiales</taxon>
        <taxon>Rhizobiaceae</taxon>
        <taxon>Liberibacter</taxon>
    </lineage>
</organism>
<reference evidence="8 9" key="1">
    <citation type="journal article" date="2012" name="Stand. Genomic Sci.">
        <title>Complete genome sequence of Liberibacter crescens BT-1.</title>
        <authorList>
            <person name="Leonard M.T."/>
            <person name="Fagen J.R."/>
            <person name="Davis-Richardson A.G."/>
            <person name="Davis M.J."/>
            <person name="Triplett E.W."/>
        </authorList>
    </citation>
    <scope>NUCLEOTIDE SEQUENCE [LARGE SCALE GENOMIC DNA]</scope>
    <source>
        <strain evidence="8 9">BT-1</strain>
    </source>
</reference>
<name>L0EUA2_LIBCB</name>
<protein>
    <recommendedName>
        <fullName evidence="2 7">Glutamate racemase</fullName>
        <ecNumber evidence="2 7">5.1.1.3</ecNumber>
    </recommendedName>
</protein>
<dbReference type="PANTHER" id="PTHR21198:SF2">
    <property type="entry name" value="GLUTAMATE RACEMASE"/>
    <property type="match status" value="1"/>
</dbReference>
<dbReference type="GO" id="GO:0071555">
    <property type="term" value="P:cell wall organization"/>
    <property type="evidence" value="ECO:0007669"/>
    <property type="project" value="UniProtKB-KW"/>
</dbReference>
<dbReference type="GO" id="GO:0009252">
    <property type="term" value="P:peptidoglycan biosynthetic process"/>
    <property type="evidence" value="ECO:0007669"/>
    <property type="project" value="UniProtKB-UniRule"/>
</dbReference>
<accession>L0EUA2</accession>
<evidence type="ECO:0000313" key="9">
    <source>
        <dbReference type="Proteomes" id="UP000010799"/>
    </source>
</evidence>
<keyword evidence="6 7" id="KW-0961">Cell wall biogenesis/degradation</keyword>
<dbReference type="InterPro" id="IPR004391">
    <property type="entry name" value="Glu_race"/>
</dbReference>
<feature type="active site" description="Proton donor/acceptor" evidence="7">
    <location>
        <position position="79"/>
    </location>
</feature>
<dbReference type="GO" id="GO:0008881">
    <property type="term" value="F:glutamate racemase activity"/>
    <property type="evidence" value="ECO:0007669"/>
    <property type="project" value="UniProtKB-UniRule"/>
</dbReference>
<dbReference type="eggNOG" id="COG0796">
    <property type="taxonomic scope" value="Bacteria"/>
</dbReference>
<dbReference type="EMBL" id="CP003789">
    <property type="protein sequence ID" value="AGA64517.1"/>
    <property type="molecule type" value="Genomic_DNA"/>
</dbReference>
<dbReference type="NCBIfam" id="TIGR00067">
    <property type="entry name" value="glut_race"/>
    <property type="match status" value="1"/>
</dbReference>
<dbReference type="InterPro" id="IPR015942">
    <property type="entry name" value="Asp/Glu/hydantoin_racemase"/>
</dbReference>
<keyword evidence="3 7" id="KW-0133">Cell shape</keyword>
<evidence type="ECO:0000256" key="3">
    <source>
        <dbReference type="ARBA" id="ARBA00022960"/>
    </source>
</evidence>
<dbReference type="InterPro" id="IPR033134">
    <property type="entry name" value="Asp/Glu_racemase_AS_2"/>
</dbReference>
<dbReference type="GO" id="GO:0008360">
    <property type="term" value="P:regulation of cell shape"/>
    <property type="evidence" value="ECO:0007669"/>
    <property type="project" value="UniProtKB-KW"/>
</dbReference>
<dbReference type="UniPathway" id="UPA00219"/>
<sequence>MIIKPDCQKPVLIFDSGIGGLTVFKEVRILVPDYNFIYIADDSAFPYGKWEDDQLKQHLISLFSKIFEQYDPVLCIIACNTAFTLVGADLRAKFPLIPFVGTVPAIKPAAERTLSGFVSVLSTAGTIRRAYTHDLIQSFASKCNVQLVGSKNLASIVEDFIRGKPIDDEEIRSEIHDCFVEQGKCRTDIIVLACTHYPFIINILRRLAFWPVDWLDPADAIARRVRSLLPRIASEQITSCREIALFTSGIPDFSVQRFMQGFGFNIKKKHSINSIDS</sequence>
<feature type="binding site" evidence="7">
    <location>
        <begin position="195"/>
        <end position="196"/>
    </location>
    <ligand>
        <name>substrate</name>
    </ligand>
</feature>
<feature type="active site" description="Proton donor/acceptor" evidence="7">
    <location>
        <position position="194"/>
    </location>
</feature>
<gene>
    <name evidence="7" type="primary">murI</name>
    <name evidence="8" type="ordered locus">B488_05250</name>
</gene>
<dbReference type="PATRIC" id="fig|1215343.11.peg.535"/>
<dbReference type="Proteomes" id="UP000010799">
    <property type="component" value="Chromosome"/>
</dbReference>
<comment type="catalytic activity">
    <reaction evidence="1 7">
        <text>L-glutamate = D-glutamate</text>
        <dbReference type="Rhea" id="RHEA:12813"/>
        <dbReference type="ChEBI" id="CHEBI:29985"/>
        <dbReference type="ChEBI" id="CHEBI:29986"/>
        <dbReference type="EC" id="5.1.1.3"/>
    </reaction>
</comment>
<keyword evidence="4 7" id="KW-0573">Peptidoglycan synthesis</keyword>
<dbReference type="HAMAP" id="MF_00258">
    <property type="entry name" value="Glu_racemase"/>
    <property type="match status" value="1"/>
</dbReference>
<evidence type="ECO:0000256" key="1">
    <source>
        <dbReference type="ARBA" id="ARBA00001602"/>
    </source>
</evidence>
<dbReference type="PROSITE" id="PS00924">
    <property type="entry name" value="ASP_GLU_RACEMASE_2"/>
    <property type="match status" value="1"/>
</dbReference>
<evidence type="ECO:0000256" key="5">
    <source>
        <dbReference type="ARBA" id="ARBA00023235"/>
    </source>
</evidence>
<evidence type="ECO:0000313" key="8">
    <source>
        <dbReference type="EMBL" id="AGA64517.1"/>
    </source>
</evidence>
<dbReference type="Pfam" id="PF01177">
    <property type="entry name" value="Asp_Glu_race"/>
    <property type="match status" value="1"/>
</dbReference>
<dbReference type="HOGENOM" id="CLU_052344_2_0_5"/>
<keyword evidence="9" id="KW-1185">Reference proteome</keyword>
<dbReference type="PANTHER" id="PTHR21198">
    <property type="entry name" value="GLUTAMATE RACEMASE"/>
    <property type="match status" value="1"/>
</dbReference>
<feature type="binding site" evidence="7">
    <location>
        <begin position="47"/>
        <end position="48"/>
    </location>
    <ligand>
        <name>substrate</name>
    </ligand>
</feature>
<proteinExistence type="inferred from homology"/>